<dbReference type="SUPFAM" id="SSF53850">
    <property type="entry name" value="Periplasmic binding protein-like II"/>
    <property type="match status" value="1"/>
</dbReference>
<evidence type="ECO:0000313" key="7">
    <source>
        <dbReference type="Proteomes" id="UP000429811"/>
    </source>
</evidence>
<name>A0A6I2RQP8_FLAPL</name>
<evidence type="ECO:0000313" key="6">
    <source>
        <dbReference type="EMBL" id="MSB49584.1"/>
    </source>
</evidence>
<dbReference type="GeneID" id="89522050"/>
<evidence type="ECO:0000256" key="4">
    <source>
        <dbReference type="ARBA" id="ARBA00023163"/>
    </source>
</evidence>
<dbReference type="InterPro" id="IPR036388">
    <property type="entry name" value="WH-like_DNA-bd_sf"/>
</dbReference>
<evidence type="ECO:0000256" key="3">
    <source>
        <dbReference type="ARBA" id="ARBA00023125"/>
    </source>
</evidence>
<dbReference type="Proteomes" id="UP000429811">
    <property type="component" value="Unassembled WGS sequence"/>
</dbReference>
<keyword evidence="2" id="KW-0805">Transcription regulation</keyword>
<gene>
    <name evidence="6" type="ORF">GKE90_12915</name>
</gene>
<organism evidence="6 7">
    <name type="scientific">Flavonifractor plautii</name>
    <name type="common">Fusobacterium plautii</name>
    <dbReference type="NCBI Taxonomy" id="292800"/>
    <lineage>
        <taxon>Bacteria</taxon>
        <taxon>Bacillati</taxon>
        <taxon>Bacillota</taxon>
        <taxon>Clostridia</taxon>
        <taxon>Eubacteriales</taxon>
        <taxon>Oscillospiraceae</taxon>
        <taxon>Flavonifractor</taxon>
    </lineage>
</organism>
<keyword evidence="3" id="KW-0238">DNA-binding</keyword>
<dbReference type="InterPro" id="IPR036390">
    <property type="entry name" value="WH_DNA-bd_sf"/>
</dbReference>
<dbReference type="Gene3D" id="1.10.10.10">
    <property type="entry name" value="Winged helix-like DNA-binding domain superfamily/Winged helix DNA-binding domain"/>
    <property type="match status" value="1"/>
</dbReference>
<sequence>MGDRSMEIKQLESFVTACERGSLSQAAACMYTTQPNVSKTIRTLEHELGRPLLVRSGKGVQPTVYGKNVLEYAKLILRATATISSLAVPDEQNGLRLSAYPSNMVSRLLVDFYKTWGSGIHIEHHEGTVEEITDHVHQGISEVGIVYVAQKQVPTFQHILLHKKLEFIPQSEKSICVYVGPQHPLYHADSVDFSDLPNLKFMRGVRDFFSMEHHLETVSMGVIDQSVMKHVIYSDSDHSIINFLLHTDVCSLGLNFMHRPYEQYDIKPLAINGCEPFLQIGYVRDPERPLSPQASWLTERFGEML</sequence>
<feature type="domain" description="HTH lysR-type" evidence="5">
    <location>
        <begin position="6"/>
        <end position="63"/>
    </location>
</feature>
<evidence type="ECO:0000256" key="1">
    <source>
        <dbReference type="ARBA" id="ARBA00009437"/>
    </source>
</evidence>
<dbReference type="InterPro" id="IPR000847">
    <property type="entry name" value="LysR_HTH_N"/>
</dbReference>
<dbReference type="GO" id="GO:0032993">
    <property type="term" value="C:protein-DNA complex"/>
    <property type="evidence" value="ECO:0007669"/>
    <property type="project" value="TreeGrafter"/>
</dbReference>
<dbReference type="GO" id="GO:0003700">
    <property type="term" value="F:DNA-binding transcription factor activity"/>
    <property type="evidence" value="ECO:0007669"/>
    <property type="project" value="InterPro"/>
</dbReference>
<reference evidence="6 7" key="1">
    <citation type="journal article" date="2019" name="Nat. Med.">
        <title>A library of human gut bacterial isolates paired with longitudinal multiomics data enables mechanistic microbiome research.</title>
        <authorList>
            <person name="Poyet M."/>
            <person name="Groussin M."/>
            <person name="Gibbons S.M."/>
            <person name="Avila-Pacheco J."/>
            <person name="Jiang X."/>
            <person name="Kearney S.M."/>
            <person name="Perrotta A.R."/>
            <person name="Berdy B."/>
            <person name="Zhao S."/>
            <person name="Lieberman T.D."/>
            <person name="Swanson P.K."/>
            <person name="Smith M."/>
            <person name="Roesemann S."/>
            <person name="Alexander J.E."/>
            <person name="Rich S.A."/>
            <person name="Livny J."/>
            <person name="Vlamakis H."/>
            <person name="Clish C."/>
            <person name="Bullock K."/>
            <person name="Deik A."/>
            <person name="Scott J."/>
            <person name="Pierce K.A."/>
            <person name="Xavier R.J."/>
            <person name="Alm E.J."/>
        </authorList>
    </citation>
    <scope>NUCLEOTIDE SEQUENCE [LARGE SCALE GENOMIC DNA]</scope>
    <source>
        <strain evidence="6 7">BIOML-A5</strain>
    </source>
</reference>
<comment type="similarity">
    <text evidence="1">Belongs to the LysR transcriptional regulatory family.</text>
</comment>
<dbReference type="PANTHER" id="PTHR30346:SF9">
    <property type="entry name" value="LYSR FAMILY TRANSCRIPTIONAL REGULATOR"/>
    <property type="match status" value="1"/>
</dbReference>
<proteinExistence type="inferred from homology"/>
<dbReference type="PRINTS" id="PR00039">
    <property type="entry name" value="HTHLYSR"/>
</dbReference>
<keyword evidence="4" id="KW-0804">Transcription</keyword>
<evidence type="ECO:0000256" key="2">
    <source>
        <dbReference type="ARBA" id="ARBA00023015"/>
    </source>
</evidence>
<accession>A0A6I2RQP8</accession>
<dbReference type="PROSITE" id="PS50931">
    <property type="entry name" value="HTH_LYSR"/>
    <property type="match status" value="1"/>
</dbReference>
<dbReference type="Pfam" id="PF00126">
    <property type="entry name" value="HTH_1"/>
    <property type="match status" value="1"/>
</dbReference>
<dbReference type="InterPro" id="IPR005119">
    <property type="entry name" value="LysR_subst-bd"/>
</dbReference>
<dbReference type="Pfam" id="PF03466">
    <property type="entry name" value="LysR_substrate"/>
    <property type="match status" value="1"/>
</dbReference>
<dbReference type="PANTHER" id="PTHR30346">
    <property type="entry name" value="TRANSCRIPTIONAL DUAL REGULATOR HCAR-RELATED"/>
    <property type="match status" value="1"/>
</dbReference>
<dbReference type="GO" id="GO:0003677">
    <property type="term" value="F:DNA binding"/>
    <property type="evidence" value="ECO:0007669"/>
    <property type="project" value="UniProtKB-KW"/>
</dbReference>
<dbReference type="SUPFAM" id="SSF46785">
    <property type="entry name" value="Winged helix' DNA-binding domain"/>
    <property type="match status" value="1"/>
</dbReference>
<dbReference type="CDD" id="cd05466">
    <property type="entry name" value="PBP2_LTTR_substrate"/>
    <property type="match status" value="1"/>
</dbReference>
<dbReference type="AlphaFoldDB" id="A0A6I2RQP8"/>
<dbReference type="EMBL" id="WKPO01000018">
    <property type="protein sequence ID" value="MSB49584.1"/>
    <property type="molecule type" value="Genomic_DNA"/>
</dbReference>
<dbReference type="Gene3D" id="3.40.190.290">
    <property type="match status" value="1"/>
</dbReference>
<dbReference type="RefSeq" id="WP_021633317.1">
    <property type="nucleotide sequence ID" value="NZ_BAABXT010000001.1"/>
</dbReference>
<protein>
    <submittedName>
        <fullName evidence="6">LysR family transcriptional regulator</fullName>
    </submittedName>
</protein>
<comment type="caution">
    <text evidence="6">The sequence shown here is derived from an EMBL/GenBank/DDBJ whole genome shotgun (WGS) entry which is preliminary data.</text>
</comment>
<evidence type="ECO:0000259" key="5">
    <source>
        <dbReference type="PROSITE" id="PS50931"/>
    </source>
</evidence>